<reference evidence="2" key="3">
    <citation type="submission" date="2025-09" db="UniProtKB">
        <authorList>
            <consortium name="Ensembl"/>
        </authorList>
    </citation>
    <scope>IDENTIFICATION</scope>
    <source>
        <strain evidence="2">Brown Norway</strain>
    </source>
</reference>
<evidence type="ECO:0000256" key="1">
    <source>
        <dbReference type="SAM" id="Phobius"/>
    </source>
</evidence>
<proteinExistence type="predicted"/>
<evidence type="ECO:0000313" key="3">
    <source>
        <dbReference type="Proteomes" id="UP000002494"/>
    </source>
</evidence>
<evidence type="ECO:0000313" key="2">
    <source>
        <dbReference type="Ensembl" id="ENSRNOP00000112010.1"/>
    </source>
</evidence>
<keyword evidence="1" id="KW-0472">Membrane</keyword>
<sequence>MGQMVAPKTIQNEAFWKNPWDVGGLIVIGLFISTLLFFIVFAFVFGSVQKAAWRKDVREEE</sequence>
<dbReference type="GeneTree" id="ENSGT00940000167442"/>
<gene>
    <name evidence="2" type="primary">Smim6</name>
</gene>
<keyword evidence="1" id="KW-0812">Transmembrane</keyword>
<accession>A0ABK0LM19</accession>
<reference evidence="2" key="2">
    <citation type="submission" date="2025-08" db="UniProtKB">
        <authorList>
            <consortium name="Ensembl"/>
        </authorList>
    </citation>
    <scope>IDENTIFICATION</scope>
    <source>
        <strain evidence="2">Brown Norway</strain>
    </source>
</reference>
<keyword evidence="1" id="KW-1133">Transmembrane helix</keyword>
<dbReference type="Ensembl" id="ENSRNOT00000149701.1">
    <property type="protein sequence ID" value="ENSRNOP00000112010.1"/>
    <property type="gene ID" value="ENSRNOG00000083940.1"/>
</dbReference>
<evidence type="ECO:0008006" key="4">
    <source>
        <dbReference type="Google" id="ProtNLM"/>
    </source>
</evidence>
<dbReference type="Proteomes" id="UP000002494">
    <property type="component" value="Chromosome 10"/>
</dbReference>
<feature type="transmembrane region" description="Helical" evidence="1">
    <location>
        <begin position="22"/>
        <end position="45"/>
    </location>
</feature>
<organism evidence="2 3">
    <name type="scientific">Rattus norvegicus</name>
    <name type="common">Rat</name>
    <dbReference type="NCBI Taxonomy" id="10116"/>
    <lineage>
        <taxon>Eukaryota</taxon>
        <taxon>Metazoa</taxon>
        <taxon>Chordata</taxon>
        <taxon>Craniata</taxon>
        <taxon>Vertebrata</taxon>
        <taxon>Euteleostomi</taxon>
        <taxon>Mammalia</taxon>
        <taxon>Eutheria</taxon>
        <taxon>Euarchontoglires</taxon>
        <taxon>Glires</taxon>
        <taxon>Rodentia</taxon>
        <taxon>Myomorpha</taxon>
        <taxon>Muroidea</taxon>
        <taxon>Muridae</taxon>
        <taxon>Murinae</taxon>
        <taxon>Rattus</taxon>
    </lineage>
</organism>
<reference evidence="2" key="1">
    <citation type="submission" date="2024-01" db="EMBL/GenBank/DDBJ databases">
        <title>GRCr8: a new rat reference genome assembly contstructed from accurate long reads and long range scaffolding.</title>
        <authorList>
            <person name="Doris P.A."/>
            <person name="Kalbfleisch T."/>
            <person name="Li K."/>
            <person name="Howe K."/>
            <person name="Wood J."/>
        </authorList>
    </citation>
    <scope>NUCLEOTIDE SEQUENCE [LARGE SCALE GENOMIC DNA]</scope>
    <source>
        <strain evidence="2">Brown Norway</strain>
    </source>
</reference>
<protein>
    <recommendedName>
        <fullName evidence="4">Small integral membrane protein 6</fullName>
    </recommendedName>
</protein>
<keyword evidence="3" id="KW-1185">Reference proteome</keyword>
<name>A0ABK0LM19_RAT</name>